<dbReference type="EMBL" id="CAUYUJ010006808">
    <property type="protein sequence ID" value="CAK0818751.1"/>
    <property type="molecule type" value="Genomic_DNA"/>
</dbReference>
<keyword evidence="2" id="KW-1185">Reference proteome</keyword>
<feature type="non-terminal residue" evidence="1">
    <location>
        <position position="65"/>
    </location>
</feature>
<feature type="non-terminal residue" evidence="1">
    <location>
        <position position="1"/>
    </location>
</feature>
<dbReference type="Proteomes" id="UP001189429">
    <property type="component" value="Unassembled WGS sequence"/>
</dbReference>
<sequence length="65" mass="7234">EKLEELKCAAKETNPKRASSLWPTGTAVTLFHPEAFKTASSKFEKENLMEHARVSDPGTCPMLDQ</sequence>
<name>A0ABN9RIV7_9DINO</name>
<reference evidence="1" key="1">
    <citation type="submission" date="2023-10" db="EMBL/GenBank/DDBJ databases">
        <authorList>
            <person name="Chen Y."/>
            <person name="Shah S."/>
            <person name="Dougan E. K."/>
            <person name="Thang M."/>
            <person name="Chan C."/>
        </authorList>
    </citation>
    <scope>NUCLEOTIDE SEQUENCE [LARGE SCALE GENOMIC DNA]</scope>
</reference>
<evidence type="ECO:0000313" key="1">
    <source>
        <dbReference type="EMBL" id="CAK0818751.1"/>
    </source>
</evidence>
<evidence type="ECO:0000313" key="2">
    <source>
        <dbReference type="Proteomes" id="UP001189429"/>
    </source>
</evidence>
<proteinExistence type="predicted"/>
<comment type="caution">
    <text evidence="1">The sequence shown here is derived from an EMBL/GenBank/DDBJ whole genome shotgun (WGS) entry which is preliminary data.</text>
</comment>
<organism evidence="1 2">
    <name type="scientific">Prorocentrum cordatum</name>
    <dbReference type="NCBI Taxonomy" id="2364126"/>
    <lineage>
        <taxon>Eukaryota</taxon>
        <taxon>Sar</taxon>
        <taxon>Alveolata</taxon>
        <taxon>Dinophyceae</taxon>
        <taxon>Prorocentrales</taxon>
        <taxon>Prorocentraceae</taxon>
        <taxon>Prorocentrum</taxon>
    </lineage>
</organism>
<protein>
    <submittedName>
        <fullName evidence="1">Uncharacterized protein</fullName>
    </submittedName>
</protein>
<gene>
    <name evidence="1" type="ORF">PCOR1329_LOCUS20907</name>
</gene>
<accession>A0ABN9RIV7</accession>